<dbReference type="AlphaFoldDB" id="E6QSJ9"/>
<comment type="caution">
    <text evidence="1">The sequence shown here is derived from an EMBL/GenBank/DDBJ whole genome shotgun (WGS) entry which is preliminary data.</text>
</comment>
<evidence type="ECO:0000313" key="1">
    <source>
        <dbReference type="EMBL" id="CBI10221.1"/>
    </source>
</evidence>
<gene>
    <name evidence="1" type="ORF">CARN7_0988</name>
</gene>
<dbReference type="EMBL" id="CABR01000076">
    <property type="protein sequence ID" value="CBI10221.1"/>
    <property type="molecule type" value="Genomic_DNA"/>
</dbReference>
<protein>
    <submittedName>
        <fullName evidence="1">Uncharacterized protein</fullName>
    </submittedName>
</protein>
<name>E6QSJ9_9ZZZZ</name>
<reference evidence="1" key="1">
    <citation type="submission" date="2009-10" db="EMBL/GenBank/DDBJ databases">
        <title>Diversity of trophic interactions inside an arsenic-rich microbial ecosystem.</title>
        <authorList>
            <person name="Bertin P.N."/>
            <person name="Heinrich-Salmeron A."/>
            <person name="Pelletier E."/>
            <person name="Goulhen-Chollet F."/>
            <person name="Arsene-Ploetze F."/>
            <person name="Gallien S."/>
            <person name="Calteau A."/>
            <person name="Vallenet D."/>
            <person name="Casiot C."/>
            <person name="Chane-Woon-Ming B."/>
            <person name="Giloteaux L."/>
            <person name="Barakat M."/>
            <person name="Bonnefoy V."/>
            <person name="Bruneel O."/>
            <person name="Chandler M."/>
            <person name="Cleiss J."/>
            <person name="Duran R."/>
            <person name="Elbaz-Poulichet F."/>
            <person name="Fonknechten N."/>
            <person name="Lauga B."/>
            <person name="Mornico D."/>
            <person name="Ortet P."/>
            <person name="Schaeffer C."/>
            <person name="Siguier P."/>
            <person name="Alexander Thil Smith A."/>
            <person name="Van Dorsselaer A."/>
            <person name="Weissenbach J."/>
            <person name="Medigue C."/>
            <person name="Le Paslier D."/>
        </authorList>
    </citation>
    <scope>NUCLEOTIDE SEQUENCE</scope>
</reference>
<proteinExistence type="predicted"/>
<sequence>MKLIDIFQFIHLALHNASRNKRLIGVYLSAALSVPAHAQSTPPTQTACIPQQHACQFILRDRRQLAIEFNGQPSALQAFKLWVTVPGAHSLTAQFTMPDMDMGENRYRLQPLTGEKWQATVILPACMMGGHRWLMTLKVDNEVIRIPFTN</sequence>
<organism evidence="1">
    <name type="scientific">mine drainage metagenome</name>
    <dbReference type="NCBI Taxonomy" id="410659"/>
    <lineage>
        <taxon>unclassified sequences</taxon>
        <taxon>metagenomes</taxon>
        <taxon>ecological metagenomes</taxon>
    </lineage>
</organism>
<accession>E6QSJ9</accession>